<keyword evidence="3" id="KW-1185">Reference proteome</keyword>
<sequence length="163" mass="17412">MIHRGSLRPDDPSQGPEEVIESLQNETESQTPSGVPRKLVQAHGRRVGSPAGRMTKMRAGGALLQGLHKPGDPSVARHRRESRRTEGGRSARSHGTPAAQIRSGKPLEKCRNFANGRSAVNTVMEVTDLMTEALYLSAEVLQSPLLPGIGSSLTARAKCSGLT</sequence>
<dbReference type="EMBL" id="BSXT01001837">
    <property type="protein sequence ID" value="GMF45566.1"/>
    <property type="molecule type" value="Genomic_DNA"/>
</dbReference>
<protein>
    <submittedName>
        <fullName evidence="2">Unnamed protein product</fullName>
    </submittedName>
</protein>
<dbReference type="Proteomes" id="UP001165121">
    <property type="component" value="Unassembled WGS sequence"/>
</dbReference>
<evidence type="ECO:0000313" key="2">
    <source>
        <dbReference type="EMBL" id="GMF45566.1"/>
    </source>
</evidence>
<dbReference type="AlphaFoldDB" id="A0A9W6XS02"/>
<evidence type="ECO:0000313" key="3">
    <source>
        <dbReference type="Proteomes" id="UP001165121"/>
    </source>
</evidence>
<organism evidence="2 3">
    <name type="scientific">Phytophthora fragariaefolia</name>
    <dbReference type="NCBI Taxonomy" id="1490495"/>
    <lineage>
        <taxon>Eukaryota</taxon>
        <taxon>Sar</taxon>
        <taxon>Stramenopiles</taxon>
        <taxon>Oomycota</taxon>
        <taxon>Peronosporomycetes</taxon>
        <taxon>Peronosporales</taxon>
        <taxon>Peronosporaceae</taxon>
        <taxon>Phytophthora</taxon>
    </lineage>
</organism>
<comment type="caution">
    <text evidence="2">The sequence shown here is derived from an EMBL/GenBank/DDBJ whole genome shotgun (WGS) entry which is preliminary data.</text>
</comment>
<reference evidence="2" key="1">
    <citation type="submission" date="2023-04" db="EMBL/GenBank/DDBJ databases">
        <title>Phytophthora fragariaefolia NBRC 109709.</title>
        <authorList>
            <person name="Ichikawa N."/>
            <person name="Sato H."/>
            <person name="Tonouchi N."/>
        </authorList>
    </citation>
    <scope>NUCLEOTIDE SEQUENCE</scope>
    <source>
        <strain evidence="2">NBRC 109709</strain>
    </source>
</reference>
<feature type="compositionally biased region" description="Polar residues" evidence="1">
    <location>
        <begin position="22"/>
        <end position="33"/>
    </location>
</feature>
<accession>A0A9W6XS02</accession>
<evidence type="ECO:0000256" key="1">
    <source>
        <dbReference type="SAM" id="MobiDB-lite"/>
    </source>
</evidence>
<feature type="region of interest" description="Disordered" evidence="1">
    <location>
        <begin position="1"/>
        <end position="104"/>
    </location>
</feature>
<proteinExistence type="predicted"/>
<name>A0A9W6XS02_9STRA</name>
<gene>
    <name evidence="2" type="ORF">Pfra01_001637600</name>
</gene>